<evidence type="ECO:0000313" key="5">
    <source>
        <dbReference type="Proteomes" id="UP001642484"/>
    </source>
</evidence>
<evidence type="ECO:0000313" key="4">
    <source>
        <dbReference type="EMBL" id="CAK9059600.1"/>
    </source>
</evidence>
<keyword evidence="1" id="KW-0472">Membrane</keyword>
<dbReference type="InterPro" id="IPR043968">
    <property type="entry name" value="SGNH"/>
</dbReference>
<protein>
    <recommendedName>
        <fullName evidence="3">SGNH domain-containing protein</fullName>
    </recommendedName>
</protein>
<organism evidence="4 5">
    <name type="scientific">Durusdinium trenchii</name>
    <dbReference type="NCBI Taxonomy" id="1381693"/>
    <lineage>
        <taxon>Eukaryota</taxon>
        <taxon>Sar</taxon>
        <taxon>Alveolata</taxon>
        <taxon>Dinophyceae</taxon>
        <taxon>Suessiales</taxon>
        <taxon>Symbiodiniaceae</taxon>
        <taxon>Durusdinium</taxon>
    </lineage>
</organism>
<dbReference type="EMBL" id="CAXAMN010021440">
    <property type="protein sequence ID" value="CAK9059600.1"/>
    <property type="molecule type" value="Genomic_DNA"/>
</dbReference>
<feature type="transmembrane region" description="Helical" evidence="1">
    <location>
        <begin position="1528"/>
        <end position="1546"/>
    </location>
</feature>
<dbReference type="PANTHER" id="PTHR23028">
    <property type="entry name" value="ACETYLTRANSFERASE"/>
    <property type="match status" value="1"/>
</dbReference>
<accession>A0ABP0NBG2</accession>
<dbReference type="Pfam" id="PF19040">
    <property type="entry name" value="SGNH"/>
    <property type="match status" value="1"/>
</dbReference>
<dbReference type="Proteomes" id="UP001642484">
    <property type="component" value="Unassembled WGS sequence"/>
</dbReference>
<feature type="transmembrane region" description="Helical" evidence="1">
    <location>
        <begin position="1716"/>
        <end position="1735"/>
    </location>
</feature>
<evidence type="ECO:0000259" key="3">
    <source>
        <dbReference type="Pfam" id="PF19040"/>
    </source>
</evidence>
<dbReference type="InterPro" id="IPR036396">
    <property type="entry name" value="Cyt_P450_sf"/>
</dbReference>
<keyword evidence="5" id="KW-1185">Reference proteome</keyword>
<dbReference type="SUPFAM" id="SSF48484">
    <property type="entry name" value="Lipoxigenase"/>
    <property type="match status" value="1"/>
</dbReference>
<dbReference type="InterPro" id="IPR036226">
    <property type="entry name" value="LipOase_C_sf"/>
</dbReference>
<feature type="transmembrane region" description="Helical" evidence="1">
    <location>
        <begin position="1653"/>
        <end position="1678"/>
    </location>
</feature>
<feature type="transmembrane region" description="Helical" evidence="1">
    <location>
        <begin position="1489"/>
        <end position="1512"/>
    </location>
</feature>
<feature type="transmembrane region" description="Helical" evidence="1">
    <location>
        <begin position="1620"/>
        <end position="1641"/>
    </location>
</feature>
<evidence type="ECO:0000256" key="2">
    <source>
        <dbReference type="SAM" id="SignalP"/>
    </source>
</evidence>
<keyword evidence="1" id="KW-1133">Transmembrane helix</keyword>
<keyword evidence="2" id="KW-0732">Signal</keyword>
<feature type="transmembrane region" description="Helical" evidence="1">
    <location>
        <begin position="1590"/>
        <end position="1614"/>
    </location>
</feature>
<dbReference type="SUPFAM" id="SSF48264">
    <property type="entry name" value="Cytochrome P450"/>
    <property type="match status" value="1"/>
</dbReference>
<comment type="caution">
    <text evidence="4">The sequence shown here is derived from an EMBL/GenBank/DDBJ whole genome shotgun (WGS) entry which is preliminary data.</text>
</comment>
<dbReference type="InterPro" id="IPR050879">
    <property type="entry name" value="Acyltransferase_3"/>
</dbReference>
<proteinExistence type="predicted"/>
<reference evidence="4 5" key="1">
    <citation type="submission" date="2024-02" db="EMBL/GenBank/DDBJ databases">
        <authorList>
            <person name="Chen Y."/>
            <person name="Shah S."/>
            <person name="Dougan E. K."/>
            <person name="Thang M."/>
            <person name="Chan C."/>
        </authorList>
    </citation>
    <scope>NUCLEOTIDE SEQUENCE [LARGE SCALE GENOMIC DNA]</scope>
</reference>
<dbReference type="Gene3D" id="1.20.245.10">
    <property type="entry name" value="Lipoxygenase-1, Domain 5"/>
    <property type="match status" value="1"/>
</dbReference>
<name>A0ABP0NBG2_9DINO</name>
<keyword evidence="1" id="KW-0812">Transmembrane</keyword>
<sequence>MLVWAVLWLPLCLALSQSSEESCPLADGSCQPAKSSSSVLPTCEEDIELKDLVEKSKLLCNPRHVPENLRAPKKISGLYWLKGLPLPDVAACFSTGEWNQDTLTLKLTTWRDFYFKNDFAGRSLAGALYEASFAYLVKFKDDTLSEADITPTSSSRLWSPLTTAFGAISSFPLIEVTGVTPGTRFARPSYFGIADFKVLTNEYEAWKILDADLHPVTENIQMMMKLLPRKIGDKHIVKFSEGPCSADVKSDNRRGDQSCAGLFVELVKQPQLGLVHQELEKEIKLAHVSSKGCHAEYSLICQNGIYEIKESHLCTTGHFTGPGQGTVEGSWEVCASADFSLSLLTPVLDLTWDVEIPPHTPVEGCLRVSLPEEHPELEKVRGTMEQQKQVLIAKKKEVGGCPTFRTAGDRLARAGDFEGSGLTGVFSRQYLKLLQKELSSRAQVWAHAPPGKNQESFIDSTIHVASLSTFLPYFANRTTAFTTCAALNCGEPVPFIDGPMRFHYEEVASAQANPKQKRVFSLASTTPTEECHARSLPLFYSSGSPEHTQWRQLLDAAGFEEMHKKELTTAASLLDAAWLEKLRRAIGMQSVLPAPTELEVGRIVIPLVFEAIWGKKMSASEVYQILPYLELGKMCILGKRGKHVGVVQPRALKAIKNVAIAFARDSPTAQKLYKLIQEPKFATLKHLLETDMTEETLNDKLVRDIIHASLFAGVLGTSDMTTKCVQSQFKDGNHVMMFRKDAGAYLHELMRLDGAVQQFTTALDSDQTIVLEGHKVAFPKDQAVNMVMNTANRDPSKFPDPDVFDPDRANLDEMLTWNGQLKHVMARNYSGAPRFCPGYHLSMKVAKEVCAQMTKDLNQWGGFSREHAKIEGLVKIKTPGYFGKHASVAYFDFSKDKYCLTEKYHHDTYIGCFPDEELEVVDPNGGRPKTLEEEYNMCPKMVPAMMQMLLRVLARQEEAHSTVGWMIDRLLGKKADSEDFHPDWADDFVVGLYAGINLVSMPMYSSRHANSVFVPRRKGTVEVFQVGSVVAPDVDIDNPKFVPVEWYIPQPLLDLGMVPAMTCFHGFLRQLPWDDMLDGERNTWDLVMNLSKFSHRRKEDWVMSFYKGYKSQDGVENWPSMEVNFAKMYWKQDEWDDGLEKAIAFGLIASHRLEELDPPVNFGGDSMRITRWRCSLITIITLTDHLHYTHFRAGNVLATAVRKTLSPNHPLRRLLSVFTFGTIFVNLQAMHTLIGPRHVLHRSTPFVQFEDLSDAVPQHLLPLTQKHQALLKEEEWKKLPPKVRSTPYFSDGKLLFDAERKLLKEFRELYGYGAMGFCSKEDQIVGPEAQGFVSELIAENAHSHYASALHQNVTCTEFFEEILMAYIWTVTGWHRHVGTVGDYYRDPELASFSWVEGERSARPLQHMQMTTVAVFTSSLQPKIIEDYSHVFQGVHKEAQMLQILDRFRAELHRVSAEIQRRNQKRLHDPDMGFENVHADPKIVIGLPYYAFYLLPARFWELAAGVILFLFCAKKDTVISDMLRRQPTLLLLLQSWTALLFLVAFLVKFEEKSFPLPGALMPVIGTVCFILCGFAPFSLLNKLLSVGPMVFIGRISYCIYLWHVPVLSLCRWLTLGSEMPMALRLFTLLPTSLLAIATHFFVEAPLRKLQMSSRWALITSFIASIGAALFLVLLLVIRHSLGDSYFLWLACVALMSLLVIFVLFSCQTEERPGSRNLFMFICILVCAAFGLTYNIYHDNAGLHSAQQVMVNPRAEAERSVAPAAVQSSCTVCSCASETLTYHLPPESCTPHAWSCDRPQVPCFQGTPLAESDFQPHVPWGHENCLGAAMSEDEILARCLVPEQKRTIWLIGDSHSFALVPCISMTADALGIPVHNYSWPAHHACDMDWSKIFNVLEVRVNPGDIVAFSTCFYCMEWCLPHFEELIQRLVAFVGVKNAKLLIFKDVPLLNHNSVNCANSNPAAPTECSISAEQATVDVKEADDMLAAYSKDFGMIDLFSPMCMEGRCDIFVPGTSAVAYVDKTHINLNGCHYLAPFICSGMRSLGYI</sequence>
<dbReference type="InterPro" id="IPR001128">
    <property type="entry name" value="Cyt_P450"/>
</dbReference>
<dbReference type="Pfam" id="PF00067">
    <property type="entry name" value="p450"/>
    <property type="match status" value="1"/>
</dbReference>
<feature type="domain" description="SGNH" evidence="3">
    <location>
        <begin position="1832"/>
        <end position="2034"/>
    </location>
</feature>
<feature type="transmembrane region" description="Helical" evidence="1">
    <location>
        <begin position="1684"/>
        <end position="1704"/>
    </location>
</feature>
<feature type="transmembrane region" description="Helical" evidence="1">
    <location>
        <begin position="1558"/>
        <end position="1578"/>
    </location>
</feature>
<gene>
    <name evidence="4" type="ORF">CCMP2556_LOCUS29346</name>
</gene>
<dbReference type="PANTHER" id="PTHR23028:SF53">
    <property type="entry name" value="ACYL_TRANSF_3 DOMAIN-CONTAINING PROTEIN"/>
    <property type="match status" value="1"/>
</dbReference>
<feature type="signal peptide" evidence="2">
    <location>
        <begin position="1"/>
        <end position="18"/>
    </location>
</feature>
<evidence type="ECO:0000256" key="1">
    <source>
        <dbReference type="SAM" id="Phobius"/>
    </source>
</evidence>
<dbReference type="Gene3D" id="1.10.630.10">
    <property type="entry name" value="Cytochrome P450"/>
    <property type="match status" value="1"/>
</dbReference>
<feature type="chain" id="PRO_5047121074" description="SGNH domain-containing protein" evidence="2">
    <location>
        <begin position="19"/>
        <end position="2045"/>
    </location>
</feature>